<organism evidence="2 3">
    <name type="scientific">Alternaria alternata</name>
    <name type="common">Alternaria rot fungus</name>
    <name type="synonym">Torula alternata</name>
    <dbReference type="NCBI Taxonomy" id="5599"/>
    <lineage>
        <taxon>Eukaryota</taxon>
        <taxon>Fungi</taxon>
        <taxon>Dikarya</taxon>
        <taxon>Ascomycota</taxon>
        <taxon>Pezizomycotina</taxon>
        <taxon>Dothideomycetes</taxon>
        <taxon>Pleosporomycetidae</taxon>
        <taxon>Pleosporales</taxon>
        <taxon>Pleosporineae</taxon>
        <taxon>Pleosporaceae</taxon>
        <taxon>Alternaria</taxon>
        <taxon>Alternaria sect. Alternaria</taxon>
        <taxon>Alternaria alternata complex</taxon>
    </lineage>
</organism>
<sequence length="59" mass="6807">MKDVAILRAMPQHRWRWDDSTPMKSFAARLPNPEVRLHESGQARSGRRKSLLAESAVYT</sequence>
<reference evidence="3" key="1">
    <citation type="journal article" date="2019" name="bioRxiv">
        <title>Genomics, evolutionary history and diagnostics of the Alternaria alternata species group including apple and Asian pear pathotypes.</title>
        <authorList>
            <person name="Armitage A.D."/>
            <person name="Cockerton H.M."/>
            <person name="Sreenivasaprasad S."/>
            <person name="Woodhall J.W."/>
            <person name="Lane C.R."/>
            <person name="Harrison R.J."/>
            <person name="Clarkson J.P."/>
        </authorList>
    </citation>
    <scope>NUCLEOTIDE SEQUENCE [LARGE SCALE GENOMIC DNA]</scope>
    <source>
        <strain evidence="3">FERA 1177</strain>
    </source>
</reference>
<gene>
    <name evidence="2" type="ORF">AA0117_g7818</name>
</gene>
<feature type="region of interest" description="Disordered" evidence="1">
    <location>
        <begin position="38"/>
        <end position="59"/>
    </location>
</feature>
<protein>
    <submittedName>
        <fullName evidence="2">Uncharacterized protein</fullName>
    </submittedName>
</protein>
<name>A0A4Q4ND22_ALTAL</name>
<evidence type="ECO:0000313" key="2">
    <source>
        <dbReference type="EMBL" id="RYN73335.1"/>
    </source>
</evidence>
<comment type="caution">
    <text evidence="2">The sequence shown here is derived from an EMBL/GenBank/DDBJ whole genome shotgun (WGS) entry which is preliminary data.</text>
</comment>
<evidence type="ECO:0000256" key="1">
    <source>
        <dbReference type="SAM" id="MobiDB-lite"/>
    </source>
</evidence>
<evidence type="ECO:0000313" key="3">
    <source>
        <dbReference type="Proteomes" id="UP000291422"/>
    </source>
</evidence>
<dbReference type="AlphaFoldDB" id="A0A4Q4ND22"/>
<proteinExistence type="predicted"/>
<dbReference type="EMBL" id="PDXD01000021">
    <property type="protein sequence ID" value="RYN73335.1"/>
    <property type="molecule type" value="Genomic_DNA"/>
</dbReference>
<accession>A0A4Q4ND22</accession>
<dbReference type="Proteomes" id="UP000291422">
    <property type="component" value="Unassembled WGS sequence"/>
</dbReference>